<dbReference type="NCBIfam" id="TIGR03523">
    <property type="entry name" value="GldN"/>
    <property type="match status" value="1"/>
</dbReference>
<proteinExistence type="predicted"/>
<name>Q2PY70_9BACT</name>
<organism evidence="1">
    <name type="scientific">uncultured marine bacterium Ant29B7</name>
    <dbReference type="NCBI Taxonomy" id="360426"/>
    <lineage>
        <taxon>Bacteria</taxon>
        <taxon>environmental samples</taxon>
    </lineage>
</organism>
<accession>Q2PY70</accession>
<dbReference type="InterPro" id="IPR019847">
    <property type="entry name" value="Gliding_motility_assoc_GldN"/>
</dbReference>
<evidence type="ECO:0008006" key="2">
    <source>
        <dbReference type="Google" id="ProtNLM"/>
    </source>
</evidence>
<evidence type="ECO:0000313" key="1">
    <source>
        <dbReference type="EMBL" id="ABC25357.1"/>
    </source>
</evidence>
<protein>
    <recommendedName>
        <fullName evidence="2">Gliding motility protein GldN</fullName>
    </recommendedName>
</protein>
<reference evidence="1" key="1">
    <citation type="journal article" date="2006" name="Appl. Environ. Microbiol.">
        <title>Comparative genomics of DNA fragments from six Antarctic marine planktonic bacteria.</title>
        <authorList>
            <person name="Grzymski J.J."/>
            <person name="Carter B.J."/>
            <person name="DeLong E.F."/>
            <person name="Feldman R.A."/>
            <person name="Ghadiri A."/>
            <person name="Murray A.E."/>
        </authorList>
    </citation>
    <scope>NUCLEOTIDE SEQUENCE</scope>
</reference>
<sequence length="274" mass="32490">MKHLFITCILVGSLFATGQVITPEDDGLTPKRELHAANARVIPYSFIRQDDIMWSTRQWERIQVQEKLNHPLYYPVKALPDRKSLFDVLKDAILTEGTISEVFVDDRFEMPLTTQEVADILFRVDTILDPDDPSIVLGIDSIEIKAPDLRYWEIKSDWYFDKKRGEMKNRIIGISPVVEDPSTREIYPTFWIWFPDARQAMSTHVAYNPSNNTRRMTFDQIFQMRYFNAVVYKENNVYDRGIKDYKNGRPLDQLLESRRIREELRNYEHDLWQF</sequence>
<dbReference type="Pfam" id="PF19841">
    <property type="entry name" value="GldN"/>
    <property type="match status" value="1"/>
</dbReference>
<dbReference type="EMBL" id="DQ295240">
    <property type="protein sequence ID" value="ABC25357.1"/>
    <property type="molecule type" value="Genomic_DNA"/>
</dbReference>
<dbReference type="AlphaFoldDB" id="Q2PY70"/>